<dbReference type="EMBL" id="LASV01000085">
    <property type="protein sequence ID" value="KKA23842.1"/>
    <property type="molecule type" value="Genomic_DNA"/>
</dbReference>
<feature type="compositionally biased region" description="Basic and acidic residues" evidence="1">
    <location>
        <begin position="25"/>
        <end position="38"/>
    </location>
</feature>
<dbReference type="AlphaFoldDB" id="A0A0F4YZY6"/>
<dbReference type="GeneID" id="25314483"/>
<accession>A0A0F4YZY6</accession>
<sequence>MQHASILQERLDADADADAEAEAEAEAKKESGKTQENPRKRRRKKKRGGGDLTSPPHFIIYLFFFLIITVVITVQKVLSHNYICTEELHSTRMNIIYLHSLGISTVLVAMGPYCLSVLLWWRYGVQYELTATATEQQEQDQN</sequence>
<keyword evidence="2" id="KW-0472">Membrane</keyword>
<gene>
    <name evidence="3" type="ORF">T310_2132</name>
</gene>
<organism evidence="3 4">
    <name type="scientific">Rasamsonia emersonii (strain ATCC 16479 / CBS 393.64 / IMI 116815)</name>
    <dbReference type="NCBI Taxonomy" id="1408163"/>
    <lineage>
        <taxon>Eukaryota</taxon>
        <taxon>Fungi</taxon>
        <taxon>Dikarya</taxon>
        <taxon>Ascomycota</taxon>
        <taxon>Pezizomycotina</taxon>
        <taxon>Eurotiomycetes</taxon>
        <taxon>Eurotiomycetidae</taxon>
        <taxon>Eurotiales</taxon>
        <taxon>Trichocomaceae</taxon>
        <taxon>Rasamsonia</taxon>
    </lineage>
</organism>
<name>A0A0F4YZY6_RASE3</name>
<keyword evidence="2" id="KW-0812">Transmembrane</keyword>
<keyword evidence="4" id="KW-1185">Reference proteome</keyword>
<feature type="transmembrane region" description="Helical" evidence="2">
    <location>
        <begin position="95"/>
        <end position="121"/>
    </location>
</feature>
<dbReference type="RefSeq" id="XP_013330454.1">
    <property type="nucleotide sequence ID" value="XM_013475000.1"/>
</dbReference>
<evidence type="ECO:0000313" key="4">
    <source>
        <dbReference type="Proteomes" id="UP000053958"/>
    </source>
</evidence>
<protein>
    <submittedName>
        <fullName evidence="3">Uncharacterized protein</fullName>
    </submittedName>
</protein>
<dbReference type="Proteomes" id="UP000053958">
    <property type="component" value="Unassembled WGS sequence"/>
</dbReference>
<evidence type="ECO:0000256" key="1">
    <source>
        <dbReference type="SAM" id="MobiDB-lite"/>
    </source>
</evidence>
<proteinExistence type="predicted"/>
<reference evidence="3 4" key="1">
    <citation type="submission" date="2015-04" db="EMBL/GenBank/DDBJ databases">
        <authorList>
            <person name="Heijne W.H."/>
            <person name="Fedorova N.D."/>
            <person name="Nierman W.C."/>
            <person name="Vollebregt A.W."/>
            <person name="Zhao Z."/>
            <person name="Wu L."/>
            <person name="Kumar M."/>
            <person name="Stam H."/>
            <person name="van den Berg M.A."/>
            <person name="Pel H.J."/>
        </authorList>
    </citation>
    <scope>NUCLEOTIDE SEQUENCE [LARGE SCALE GENOMIC DNA]</scope>
    <source>
        <strain evidence="3 4">CBS 393.64</strain>
    </source>
</reference>
<keyword evidence="2" id="KW-1133">Transmembrane helix</keyword>
<feature type="region of interest" description="Disordered" evidence="1">
    <location>
        <begin position="1"/>
        <end position="54"/>
    </location>
</feature>
<evidence type="ECO:0000256" key="2">
    <source>
        <dbReference type="SAM" id="Phobius"/>
    </source>
</evidence>
<comment type="caution">
    <text evidence="3">The sequence shown here is derived from an EMBL/GenBank/DDBJ whole genome shotgun (WGS) entry which is preliminary data.</text>
</comment>
<evidence type="ECO:0000313" key="3">
    <source>
        <dbReference type="EMBL" id="KKA23842.1"/>
    </source>
</evidence>
<feature type="compositionally biased region" description="Acidic residues" evidence="1">
    <location>
        <begin position="14"/>
        <end position="24"/>
    </location>
</feature>
<feature type="transmembrane region" description="Helical" evidence="2">
    <location>
        <begin position="58"/>
        <end position="74"/>
    </location>
</feature>